<dbReference type="NCBIfam" id="TIGR01489">
    <property type="entry name" value="DKMTPPase-SF"/>
    <property type="match status" value="1"/>
</dbReference>
<accession>A0ABR2VW82</accession>
<dbReference type="EMBL" id="JASJQH010007540">
    <property type="protein sequence ID" value="KAK9707601.1"/>
    <property type="molecule type" value="Genomic_DNA"/>
</dbReference>
<dbReference type="InterPro" id="IPR023214">
    <property type="entry name" value="HAD_sf"/>
</dbReference>
<dbReference type="Proteomes" id="UP001479436">
    <property type="component" value="Unassembled WGS sequence"/>
</dbReference>
<dbReference type="InterPro" id="IPR006384">
    <property type="entry name" value="HAD_hydro_PyrdxlP_Pase-like"/>
</dbReference>
<dbReference type="InterPro" id="IPR036412">
    <property type="entry name" value="HAD-like_sf"/>
</dbReference>
<evidence type="ECO:0008006" key="4">
    <source>
        <dbReference type="Google" id="ProtNLM"/>
    </source>
</evidence>
<evidence type="ECO:0000313" key="3">
    <source>
        <dbReference type="Proteomes" id="UP001479436"/>
    </source>
</evidence>
<dbReference type="Pfam" id="PF12710">
    <property type="entry name" value="HAD"/>
    <property type="match status" value="1"/>
</dbReference>
<name>A0ABR2VW82_9FUNG</name>
<sequence length="229" mass="25805">MSTTLNNLFIFSDFDGTITREDSLTLLINKCMGAEVREKVDEAIKQGTINFRDGMIRQFEGINVSWEEASSFLKEITRADPHFKGFVEYCDSENIPLTVVSCGIAPLIRNFLITFLGVELSNKIQVEANGVKIVDNHWIPVYHDDSDFGHDKSLTMRRVKETLETKPTLVFLGDGLSDISAAREADILFAKKGCDLEAWCIKEGVKYIPFEDFSQVLVALRRLVATTEI</sequence>
<evidence type="ECO:0000256" key="1">
    <source>
        <dbReference type="ARBA" id="ARBA00022801"/>
    </source>
</evidence>
<dbReference type="SUPFAM" id="SSF56784">
    <property type="entry name" value="HAD-like"/>
    <property type="match status" value="1"/>
</dbReference>
<proteinExistence type="predicted"/>
<protein>
    <recommendedName>
        <fullName evidence="4">Phosphoserine phosphatase</fullName>
    </recommendedName>
</protein>
<dbReference type="InterPro" id="IPR050849">
    <property type="entry name" value="HAD-like_hydrolase_phosphatase"/>
</dbReference>
<keyword evidence="1" id="KW-0378">Hydrolase</keyword>
<dbReference type="Gene3D" id="3.90.1470.20">
    <property type="match status" value="1"/>
</dbReference>
<dbReference type="Gene3D" id="3.40.50.1000">
    <property type="entry name" value="HAD superfamily/HAD-like"/>
    <property type="match status" value="1"/>
</dbReference>
<gene>
    <name evidence="2" type="ORF">K7432_010062</name>
</gene>
<organism evidence="2 3">
    <name type="scientific">Basidiobolus ranarum</name>
    <dbReference type="NCBI Taxonomy" id="34480"/>
    <lineage>
        <taxon>Eukaryota</taxon>
        <taxon>Fungi</taxon>
        <taxon>Fungi incertae sedis</taxon>
        <taxon>Zoopagomycota</taxon>
        <taxon>Entomophthoromycotina</taxon>
        <taxon>Basidiobolomycetes</taxon>
        <taxon>Basidiobolales</taxon>
        <taxon>Basidiobolaceae</taxon>
        <taxon>Basidiobolus</taxon>
    </lineage>
</organism>
<dbReference type="NCBIfam" id="TIGR01488">
    <property type="entry name" value="HAD-SF-IB"/>
    <property type="match status" value="1"/>
</dbReference>
<evidence type="ECO:0000313" key="2">
    <source>
        <dbReference type="EMBL" id="KAK9707601.1"/>
    </source>
</evidence>
<reference evidence="2 3" key="1">
    <citation type="submission" date="2023-04" db="EMBL/GenBank/DDBJ databases">
        <title>Genome of Basidiobolus ranarum AG-B5.</title>
        <authorList>
            <person name="Stajich J.E."/>
            <person name="Carter-House D."/>
            <person name="Gryganskyi A."/>
        </authorList>
    </citation>
    <scope>NUCLEOTIDE SEQUENCE [LARGE SCALE GENOMIC DNA]</scope>
    <source>
        <strain evidence="2 3">AG-B5</strain>
    </source>
</reference>
<comment type="caution">
    <text evidence="2">The sequence shown here is derived from an EMBL/GenBank/DDBJ whole genome shotgun (WGS) entry which is preliminary data.</text>
</comment>
<dbReference type="PANTHER" id="PTHR28181">
    <property type="entry name" value="UPF0655 PROTEIN YCR015C"/>
    <property type="match status" value="1"/>
</dbReference>
<dbReference type="PANTHER" id="PTHR28181:SF2">
    <property type="entry name" value="PHOSPHORIC MONOESTER HYDROLASE"/>
    <property type="match status" value="1"/>
</dbReference>
<keyword evidence="3" id="KW-1185">Reference proteome</keyword>